<feature type="compositionally biased region" description="Polar residues" evidence="5">
    <location>
        <begin position="36"/>
        <end position="69"/>
    </location>
</feature>
<feature type="compositionally biased region" description="Polar residues" evidence="5">
    <location>
        <begin position="303"/>
        <end position="315"/>
    </location>
</feature>
<feature type="region of interest" description="Disordered" evidence="5">
    <location>
        <begin position="1261"/>
        <end position="1302"/>
    </location>
</feature>
<feature type="compositionally biased region" description="Low complexity" evidence="5">
    <location>
        <begin position="240"/>
        <end position="263"/>
    </location>
</feature>
<feature type="region of interest" description="Disordered" evidence="5">
    <location>
        <begin position="189"/>
        <end position="271"/>
    </location>
</feature>
<evidence type="ECO:0000313" key="7">
    <source>
        <dbReference type="EMBL" id="KIK79173.1"/>
    </source>
</evidence>
<feature type="compositionally biased region" description="Basic and acidic residues" evidence="5">
    <location>
        <begin position="557"/>
        <end position="568"/>
    </location>
</feature>
<reference evidence="7 8" key="1">
    <citation type="submission" date="2014-04" db="EMBL/GenBank/DDBJ databases">
        <authorList>
            <consortium name="DOE Joint Genome Institute"/>
            <person name="Kuo A."/>
            <person name="Kohler A."/>
            <person name="Jargeat P."/>
            <person name="Nagy L.G."/>
            <person name="Floudas D."/>
            <person name="Copeland A."/>
            <person name="Barry K.W."/>
            <person name="Cichocki N."/>
            <person name="Veneault-Fourrey C."/>
            <person name="LaButti K."/>
            <person name="Lindquist E.A."/>
            <person name="Lipzen A."/>
            <person name="Lundell T."/>
            <person name="Morin E."/>
            <person name="Murat C."/>
            <person name="Sun H."/>
            <person name="Tunlid A."/>
            <person name="Henrissat B."/>
            <person name="Grigoriev I.V."/>
            <person name="Hibbett D.S."/>
            <person name="Martin F."/>
            <person name="Nordberg H.P."/>
            <person name="Cantor M.N."/>
            <person name="Hua S.X."/>
        </authorList>
    </citation>
    <scope>NUCLEOTIDE SEQUENCE [LARGE SCALE GENOMIC DNA]</scope>
    <source>
        <strain evidence="7 8">Ve08.2h10</strain>
    </source>
</reference>
<keyword evidence="2 4" id="KW-0863">Zinc-finger</keyword>
<dbReference type="SUPFAM" id="SSF57850">
    <property type="entry name" value="RING/U-box"/>
    <property type="match status" value="1"/>
</dbReference>
<feature type="compositionally biased region" description="Low complexity" evidence="5">
    <location>
        <begin position="335"/>
        <end position="357"/>
    </location>
</feature>
<dbReference type="Pfam" id="PF13639">
    <property type="entry name" value="zf-RING_2"/>
    <property type="match status" value="1"/>
</dbReference>
<dbReference type="InterPro" id="IPR013083">
    <property type="entry name" value="Znf_RING/FYVE/PHD"/>
</dbReference>
<feature type="compositionally biased region" description="Low complexity" evidence="5">
    <location>
        <begin position="700"/>
        <end position="727"/>
    </location>
</feature>
<feature type="compositionally biased region" description="Pro residues" evidence="5">
    <location>
        <begin position="358"/>
        <end position="369"/>
    </location>
</feature>
<dbReference type="Gene3D" id="3.30.40.10">
    <property type="entry name" value="Zinc/RING finger domain, C3HC4 (zinc finger)"/>
    <property type="match status" value="1"/>
</dbReference>
<feature type="compositionally biased region" description="Low complexity" evidence="5">
    <location>
        <begin position="539"/>
        <end position="556"/>
    </location>
</feature>
<keyword evidence="1" id="KW-0479">Metal-binding</keyword>
<dbReference type="PANTHER" id="PTHR45969:SF69">
    <property type="entry name" value="FINGER DOMAIN PROTEIN, PUTATIVE (AFU_ORTHOLOGUE AFUA_3G12190)-RELATED"/>
    <property type="match status" value="1"/>
</dbReference>
<feature type="compositionally biased region" description="Basic and acidic residues" evidence="5">
    <location>
        <begin position="621"/>
        <end position="666"/>
    </location>
</feature>
<evidence type="ECO:0000256" key="1">
    <source>
        <dbReference type="ARBA" id="ARBA00022723"/>
    </source>
</evidence>
<accession>A0A0D0CUN5</accession>
<evidence type="ECO:0000256" key="5">
    <source>
        <dbReference type="SAM" id="MobiDB-lite"/>
    </source>
</evidence>
<dbReference type="EMBL" id="KN826357">
    <property type="protein sequence ID" value="KIK79173.1"/>
    <property type="molecule type" value="Genomic_DNA"/>
</dbReference>
<organism evidence="7 8">
    <name type="scientific">Paxillus rubicundulus Ve08.2h10</name>
    <dbReference type="NCBI Taxonomy" id="930991"/>
    <lineage>
        <taxon>Eukaryota</taxon>
        <taxon>Fungi</taxon>
        <taxon>Dikarya</taxon>
        <taxon>Basidiomycota</taxon>
        <taxon>Agaricomycotina</taxon>
        <taxon>Agaricomycetes</taxon>
        <taxon>Agaricomycetidae</taxon>
        <taxon>Boletales</taxon>
        <taxon>Paxilineae</taxon>
        <taxon>Paxillaceae</taxon>
        <taxon>Paxillus</taxon>
    </lineage>
</organism>
<feature type="region of interest" description="Disordered" evidence="5">
    <location>
        <begin position="853"/>
        <end position="985"/>
    </location>
</feature>
<feature type="domain" description="RING-type" evidence="6">
    <location>
        <begin position="1213"/>
        <end position="1255"/>
    </location>
</feature>
<feature type="compositionally biased region" description="Low complexity" evidence="5">
    <location>
        <begin position="77"/>
        <end position="95"/>
    </location>
</feature>
<dbReference type="OrthoDB" id="8062037at2759"/>
<dbReference type="PROSITE" id="PS50089">
    <property type="entry name" value="ZF_RING_2"/>
    <property type="match status" value="1"/>
</dbReference>
<name>A0A0D0CUN5_9AGAM</name>
<feature type="compositionally biased region" description="Basic and acidic residues" evidence="5">
    <location>
        <begin position="955"/>
        <end position="977"/>
    </location>
</feature>
<feature type="compositionally biased region" description="Polar residues" evidence="5">
    <location>
        <begin position="96"/>
        <end position="105"/>
    </location>
</feature>
<feature type="region of interest" description="Disordered" evidence="5">
    <location>
        <begin position="460"/>
        <end position="666"/>
    </location>
</feature>
<feature type="region of interest" description="Disordered" evidence="5">
    <location>
        <begin position="1"/>
        <end position="115"/>
    </location>
</feature>
<dbReference type="GO" id="GO:0016567">
    <property type="term" value="P:protein ubiquitination"/>
    <property type="evidence" value="ECO:0007669"/>
    <property type="project" value="TreeGrafter"/>
</dbReference>
<feature type="region of interest" description="Disordered" evidence="5">
    <location>
        <begin position="681"/>
        <end position="733"/>
    </location>
</feature>
<evidence type="ECO:0000259" key="6">
    <source>
        <dbReference type="PROSITE" id="PS50089"/>
    </source>
</evidence>
<feature type="compositionally biased region" description="Polar residues" evidence="5">
    <location>
        <begin position="1616"/>
        <end position="1639"/>
    </location>
</feature>
<feature type="region of interest" description="Disordered" evidence="5">
    <location>
        <begin position="286"/>
        <end position="373"/>
    </location>
</feature>
<feature type="compositionally biased region" description="Basic and acidic residues" evidence="5">
    <location>
        <begin position="896"/>
        <end position="907"/>
    </location>
</feature>
<evidence type="ECO:0000256" key="3">
    <source>
        <dbReference type="ARBA" id="ARBA00022833"/>
    </source>
</evidence>
<dbReference type="GO" id="GO:0061630">
    <property type="term" value="F:ubiquitin protein ligase activity"/>
    <property type="evidence" value="ECO:0007669"/>
    <property type="project" value="TreeGrafter"/>
</dbReference>
<evidence type="ECO:0000256" key="4">
    <source>
        <dbReference type="PROSITE-ProRule" id="PRU00175"/>
    </source>
</evidence>
<feature type="region of interest" description="Disordered" evidence="5">
    <location>
        <begin position="783"/>
        <end position="806"/>
    </location>
</feature>
<keyword evidence="8" id="KW-1185">Reference proteome</keyword>
<dbReference type="GO" id="GO:0008270">
    <property type="term" value="F:zinc ion binding"/>
    <property type="evidence" value="ECO:0007669"/>
    <property type="project" value="UniProtKB-KW"/>
</dbReference>
<feature type="region of interest" description="Disordered" evidence="5">
    <location>
        <begin position="389"/>
        <end position="438"/>
    </location>
</feature>
<evidence type="ECO:0000256" key="2">
    <source>
        <dbReference type="ARBA" id="ARBA00022771"/>
    </source>
</evidence>
<gene>
    <name evidence="7" type="ORF">PAXRUDRAFT_834223</name>
</gene>
<feature type="compositionally biased region" description="Pro residues" evidence="5">
    <location>
        <begin position="591"/>
        <end position="600"/>
    </location>
</feature>
<feature type="compositionally biased region" description="Polar residues" evidence="5">
    <location>
        <begin position="1002"/>
        <end position="1016"/>
    </location>
</feature>
<feature type="compositionally biased region" description="Basic residues" evidence="5">
    <location>
        <begin position="1372"/>
        <end position="1385"/>
    </location>
</feature>
<feature type="region of interest" description="Disordered" evidence="5">
    <location>
        <begin position="1002"/>
        <end position="1093"/>
    </location>
</feature>
<proteinExistence type="predicted"/>
<dbReference type="HOGENOM" id="CLU_242893_0_0_1"/>
<dbReference type="InterPro" id="IPR001841">
    <property type="entry name" value="Znf_RING"/>
</dbReference>
<evidence type="ECO:0000313" key="8">
    <source>
        <dbReference type="Proteomes" id="UP000054538"/>
    </source>
</evidence>
<dbReference type="InParanoid" id="A0A0D0CUN5"/>
<dbReference type="SMART" id="SM00184">
    <property type="entry name" value="RING"/>
    <property type="match status" value="1"/>
</dbReference>
<feature type="region of interest" description="Disordered" evidence="5">
    <location>
        <begin position="1608"/>
        <end position="1639"/>
    </location>
</feature>
<sequence>MSSSSNYHSSQVHRVNLHSNGKRPFEECGGYDSDPDSSMNNSLQASGSTSSGTTHRFPTNSRSDTSNGEGKNKRARSTSSSDTDVSSSSGSVSTGYDTAQSSSHSDLGFGGASVLPTTVVDCPVPPIASPLPFVAIQDVEMSDLHLGIRPSSPRRNRIPTPAMAEDNLRSSLERFAEFDRQIAALRSSLAATRSPLPPPLGSSGGEDSFAPRDDWAAVSSGFLSGGSDELPAPSTSVSESSNVPVAPSGAVSSSDGSASVTVGPSTSSDTSFSLAYSNIPRYPPYPSYRLSPGDHSSAAAQERSGNSILSNSAPPSSMRPVSPDISPPPRCDARSSISVGSSGPTSSASPLELNSEPSSPPSPSSPSPPINVSDDLVARYSIVVDQLGSVSRGRSVRREDGPSYGVFQSVSLGGEGSSFALGGRRSEQFGSPLQPRPDARLRVLRDPLEREPARSVFDVFSIGESTQERNRQGRSLVREPAASQNYIQPPPRYSFMAGPSPHRTPENLGDSPRDHTTDTTSVTTTTHARPPEFHPRLYSSSWSSIPSSNSLMSESASEQRHAFALDRFHARRPRSNSEADESDGLGSHLPEPGPVRPPPARAGTDPVFTHSLEPFSDLFEETERIEGEWAARDRARDGVPQRRSDRARERERERERELEREREREMGRVWAWEREIQSGTLPSSFSLGPISAAREESPRRPSSGQPPLGSGPTTTTTTTTGTTIRGGQHSYSNLNLSSFQSGLFRDSLRRNAEANQAASGPGPGSHTRTQVIIPSVVPGRVAESQATSQLDVDDSGSEMDFDELGDDWPAYSRERQASQVTAQDQPRRQLPLNLSLRPGLSILRRGSVVVDSDERVQYPNPGTTTPSRPVPAPDQTRLHAHPFDVAPLHNGNNGRQADRERDRDRFGPARLLESMYRPQDDARRNSLMDWNQHPHNLPHHTNTHAQPSGLSMLFRGERTDMNGGRSGDRSGEPDAESRSTSLGFGGSIRSRWARLANLSNVTGASGNDSSSTSRQRSPPHPFGARPQVADHRRASSASVTSTPEPPPHSNPNRVFGHPPQWVINSAAAEGSTTTTPRREVPWRSLSGPRNSYAQTSIPTTAAVRGPGAASDLANRTEEQRSRIRSLRQRLQLDRNADGIRGFRPGMLRSVMARRGNIGDYVPDDMFDDSYEALLSLSNALGEVRSRATPEDVISALQSGTFEEWQKEDSETRCPICLDDYEPSDAVTKLLECPHWLHKTCLEQWLRTANTCPVCRKKVKSVSPNPARRHCPQHRGQGPPATNSEMSGSSSTAGQSRHLQSSARPVSFTAMDFDRISNQNGTWTAEARAVASNQSSQHPRFLLGRRDALSRYTPEPPLHGMHIDHTRPHPHVHVHLPHHGHRHHPSHPPQPSPSRLTFGSSTTNSHSQHHSGPMPLSGRRGLDSSMAIDEPMSDARPTMVSARRSAPEQLIVPHTPASDSESRNEARNSTVVPYVFHMPAPRPSTRRPDPTGESSVASSFTIAPSSSVAFTGPPVPTAAPLSAGLPPVTRPEAPTVIITNSTEAPVMVTSRTSHTFNALSNLEPANVTLDSSPRHLSMGSSAQIPSELEANPWEDAAYDRAARRVRYYGYREPSPSGPSDSANPTAGSSRSGPGHSWWST</sequence>
<protein>
    <recommendedName>
        <fullName evidence="6">RING-type domain-containing protein</fullName>
    </recommendedName>
</protein>
<feature type="compositionally biased region" description="Low complexity" evidence="5">
    <location>
        <begin position="1"/>
        <end position="10"/>
    </location>
</feature>
<feature type="compositionally biased region" description="Acidic residues" evidence="5">
    <location>
        <begin position="791"/>
        <end position="806"/>
    </location>
</feature>
<feature type="compositionally biased region" description="Polar residues" evidence="5">
    <location>
        <begin position="1279"/>
        <end position="1302"/>
    </location>
</feature>
<feature type="region of interest" description="Disordered" evidence="5">
    <location>
        <begin position="1372"/>
        <end position="1496"/>
    </location>
</feature>
<dbReference type="STRING" id="930991.A0A0D0CUN5"/>
<keyword evidence="3" id="KW-0862">Zinc</keyword>
<dbReference type="Proteomes" id="UP000054538">
    <property type="component" value="Unassembled WGS sequence"/>
</dbReference>
<dbReference type="PANTHER" id="PTHR45969">
    <property type="entry name" value="RING ZINC FINGER PROTEIN-RELATED"/>
    <property type="match status" value="1"/>
</dbReference>
<reference evidence="8" key="2">
    <citation type="submission" date="2015-01" db="EMBL/GenBank/DDBJ databases">
        <title>Evolutionary Origins and Diversification of the Mycorrhizal Mutualists.</title>
        <authorList>
            <consortium name="DOE Joint Genome Institute"/>
            <consortium name="Mycorrhizal Genomics Consortium"/>
            <person name="Kohler A."/>
            <person name="Kuo A."/>
            <person name="Nagy L.G."/>
            <person name="Floudas D."/>
            <person name="Copeland A."/>
            <person name="Barry K.W."/>
            <person name="Cichocki N."/>
            <person name="Veneault-Fourrey C."/>
            <person name="LaButti K."/>
            <person name="Lindquist E.A."/>
            <person name="Lipzen A."/>
            <person name="Lundell T."/>
            <person name="Morin E."/>
            <person name="Murat C."/>
            <person name="Riley R."/>
            <person name="Ohm R."/>
            <person name="Sun H."/>
            <person name="Tunlid A."/>
            <person name="Henrissat B."/>
            <person name="Grigoriev I.V."/>
            <person name="Hibbett D.S."/>
            <person name="Martin F."/>
        </authorList>
    </citation>
    <scope>NUCLEOTIDE SEQUENCE [LARGE SCALE GENOMIC DNA]</scope>
    <source>
        <strain evidence="8">Ve08.2h10</strain>
    </source>
</reference>